<keyword evidence="2" id="KW-1003">Cell membrane</keyword>
<dbReference type="EMBL" id="JACGCM010002813">
    <property type="protein sequence ID" value="KAF6135065.1"/>
    <property type="molecule type" value="Genomic_DNA"/>
</dbReference>
<evidence type="ECO:0000256" key="5">
    <source>
        <dbReference type="ARBA" id="ARBA00022737"/>
    </source>
</evidence>
<dbReference type="Gene3D" id="3.80.10.10">
    <property type="entry name" value="Ribonuclease Inhibitor"/>
    <property type="match status" value="1"/>
</dbReference>
<dbReference type="SUPFAM" id="SSF52058">
    <property type="entry name" value="L domain-like"/>
    <property type="match status" value="1"/>
</dbReference>
<keyword evidence="4" id="KW-0732">Signal</keyword>
<evidence type="ECO:0000256" key="3">
    <source>
        <dbReference type="ARBA" id="ARBA00022614"/>
    </source>
</evidence>
<dbReference type="AlphaFoldDB" id="A0A7J7KXF1"/>
<proteinExistence type="predicted"/>
<dbReference type="InterPro" id="IPR051848">
    <property type="entry name" value="PGIP"/>
</dbReference>
<dbReference type="GO" id="GO:0005886">
    <property type="term" value="C:plasma membrane"/>
    <property type="evidence" value="ECO:0007669"/>
    <property type="project" value="UniProtKB-SubCell"/>
</dbReference>
<keyword evidence="5" id="KW-0677">Repeat</keyword>
<dbReference type="InterPro" id="IPR032675">
    <property type="entry name" value="LRR_dom_sf"/>
</dbReference>
<evidence type="ECO:0000256" key="1">
    <source>
        <dbReference type="ARBA" id="ARBA00004236"/>
    </source>
</evidence>
<dbReference type="OrthoDB" id="2015206at2759"/>
<dbReference type="FunFam" id="3.80.10.10:FF:000383">
    <property type="entry name" value="Leucine-rich repeat receptor protein kinase EMS1"/>
    <property type="match status" value="1"/>
</dbReference>
<sequence>MPKLSTITTSTDSRITQGGSIITGNHDIISLEESSVLNIIARCMAHYNLFDNLQLSGDESNIVDTGNNSSSNTSSKKKRGLARDSKSLPNGKKKKIGVEERGVTDEEIDRVEMYIPAHTKKDKTIQCPDVIVSRTPKNTMRNDPKSIRRGPNDANAQKFGKGRKGGTRGMGAGMSISLVEKVGHIVNENEELRSNNNELKFATEKLRKDLDVLTNYDENIPLMLTAILHTNLRIVYVSNILVLRETLKLNEVSVHHNSDLRGNHLSGQIPDEIGDCSSLKSLDLSFNEIYGDITISVSKLKQLESLDLSCNLLSGPIPAILGNLTYTEKLYLHSNKLSGTIPPELGNMTNLYYLELNNNQLSGPIPSELGKLTDIFDMNVASNKLEGSIPDNLSSCTNLNSLNVYSNKLNGTIPPAFEKLESMTY</sequence>
<keyword evidence="3" id="KW-0433">Leucine-rich repeat</keyword>
<dbReference type="PANTHER" id="PTHR48059">
    <property type="entry name" value="POLYGALACTURONASE INHIBITOR 1"/>
    <property type="match status" value="1"/>
</dbReference>
<evidence type="ECO:0000313" key="8">
    <source>
        <dbReference type="EMBL" id="KAF6135065.1"/>
    </source>
</evidence>
<evidence type="ECO:0000256" key="2">
    <source>
        <dbReference type="ARBA" id="ARBA00022475"/>
    </source>
</evidence>
<keyword evidence="2" id="KW-0472">Membrane</keyword>
<comment type="subcellular location">
    <subcellularLocation>
        <location evidence="1">Cell membrane</location>
    </subcellularLocation>
</comment>
<protein>
    <recommendedName>
        <fullName evidence="10">L domain-like protein</fullName>
    </recommendedName>
</protein>
<dbReference type="PANTHER" id="PTHR48059:SF12">
    <property type="entry name" value="POLYGALACTURONASE INHIBITOR 1-LIKE"/>
    <property type="match status" value="1"/>
</dbReference>
<keyword evidence="6" id="KW-0325">Glycoprotein</keyword>
<evidence type="ECO:0008006" key="10">
    <source>
        <dbReference type="Google" id="ProtNLM"/>
    </source>
</evidence>
<dbReference type="FunFam" id="3.80.10.10:FF:000041">
    <property type="entry name" value="LRR receptor-like serine/threonine-protein kinase ERECTA"/>
    <property type="match status" value="1"/>
</dbReference>
<reference evidence="8 9" key="1">
    <citation type="journal article" date="2020" name="IScience">
        <title>Genome Sequencing of the Endangered Kingdonia uniflora (Circaeasteraceae, Ranunculales) Reveals Potential Mechanisms of Evolutionary Specialization.</title>
        <authorList>
            <person name="Sun Y."/>
            <person name="Deng T."/>
            <person name="Zhang A."/>
            <person name="Moore M.J."/>
            <person name="Landis J.B."/>
            <person name="Lin N."/>
            <person name="Zhang H."/>
            <person name="Zhang X."/>
            <person name="Huang J."/>
            <person name="Zhang X."/>
            <person name="Sun H."/>
            <person name="Wang H."/>
        </authorList>
    </citation>
    <scope>NUCLEOTIDE SEQUENCE [LARGE SCALE GENOMIC DNA]</scope>
    <source>
        <strain evidence="8">TB1705</strain>
        <tissue evidence="8">Leaf</tissue>
    </source>
</reference>
<dbReference type="Proteomes" id="UP000541444">
    <property type="component" value="Unassembled WGS sequence"/>
</dbReference>
<accession>A0A7J7KXF1</accession>
<dbReference type="Pfam" id="PF00560">
    <property type="entry name" value="LRR_1"/>
    <property type="match status" value="4"/>
</dbReference>
<evidence type="ECO:0000256" key="6">
    <source>
        <dbReference type="ARBA" id="ARBA00023180"/>
    </source>
</evidence>
<feature type="non-terminal residue" evidence="8">
    <location>
        <position position="1"/>
    </location>
</feature>
<gene>
    <name evidence="8" type="ORF">GIB67_040376</name>
</gene>
<feature type="region of interest" description="Disordered" evidence="7">
    <location>
        <begin position="135"/>
        <end position="171"/>
    </location>
</feature>
<name>A0A7J7KXF1_9MAGN</name>
<feature type="region of interest" description="Disordered" evidence="7">
    <location>
        <begin position="63"/>
        <end position="101"/>
    </location>
</feature>
<organism evidence="8 9">
    <name type="scientific">Kingdonia uniflora</name>
    <dbReference type="NCBI Taxonomy" id="39325"/>
    <lineage>
        <taxon>Eukaryota</taxon>
        <taxon>Viridiplantae</taxon>
        <taxon>Streptophyta</taxon>
        <taxon>Embryophyta</taxon>
        <taxon>Tracheophyta</taxon>
        <taxon>Spermatophyta</taxon>
        <taxon>Magnoliopsida</taxon>
        <taxon>Ranunculales</taxon>
        <taxon>Circaeasteraceae</taxon>
        <taxon>Kingdonia</taxon>
    </lineage>
</organism>
<keyword evidence="9" id="KW-1185">Reference proteome</keyword>
<dbReference type="InterPro" id="IPR001611">
    <property type="entry name" value="Leu-rich_rpt"/>
</dbReference>
<evidence type="ECO:0000256" key="4">
    <source>
        <dbReference type="ARBA" id="ARBA00022729"/>
    </source>
</evidence>
<evidence type="ECO:0000313" key="9">
    <source>
        <dbReference type="Proteomes" id="UP000541444"/>
    </source>
</evidence>
<evidence type="ECO:0000256" key="7">
    <source>
        <dbReference type="SAM" id="MobiDB-lite"/>
    </source>
</evidence>
<comment type="caution">
    <text evidence="8">The sequence shown here is derived from an EMBL/GenBank/DDBJ whole genome shotgun (WGS) entry which is preliminary data.</text>
</comment>